<dbReference type="GO" id="GO:0009116">
    <property type="term" value="P:nucleoside metabolic process"/>
    <property type="evidence" value="ECO:0007669"/>
    <property type="project" value="InterPro"/>
</dbReference>
<accession>A0AAV9WVK6</accession>
<comment type="caution">
    <text evidence="6">The sequence shown here is derived from an EMBL/GenBank/DDBJ whole genome shotgun (WGS) entry which is preliminary data.</text>
</comment>
<feature type="compositionally biased region" description="Polar residues" evidence="3">
    <location>
        <begin position="1"/>
        <end position="17"/>
    </location>
</feature>
<organism evidence="6 7">
    <name type="scientific">Orbilia ellipsospora</name>
    <dbReference type="NCBI Taxonomy" id="2528407"/>
    <lineage>
        <taxon>Eukaryota</taxon>
        <taxon>Fungi</taxon>
        <taxon>Dikarya</taxon>
        <taxon>Ascomycota</taxon>
        <taxon>Pezizomycotina</taxon>
        <taxon>Orbiliomycetes</taxon>
        <taxon>Orbiliales</taxon>
        <taxon>Orbiliaceae</taxon>
        <taxon>Orbilia</taxon>
    </lineage>
</organism>
<dbReference type="InterPro" id="IPR027417">
    <property type="entry name" value="P-loop_NTPase"/>
</dbReference>
<dbReference type="SUPFAM" id="SSF48403">
    <property type="entry name" value="Ankyrin repeat"/>
    <property type="match status" value="2"/>
</dbReference>
<feature type="repeat" description="ANK" evidence="2">
    <location>
        <begin position="1256"/>
        <end position="1280"/>
    </location>
</feature>
<dbReference type="InterPro" id="IPR056884">
    <property type="entry name" value="NPHP3-like_N"/>
</dbReference>
<feature type="repeat" description="ANK" evidence="2">
    <location>
        <begin position="978"/>
        <end position="1010"/>
    </location>
</feature>
<dbReference type="PANTHER" id="PTHR24184:SF11">
    <property type="entry name" value="ANKYRIN REPEAT AND SOCS BOX CONTAINING 3"/>
    <property type="match status" value="1"/>
</dbReference>
<dbReference type="Pfam" id="PF00023">
    <property type="entry name" value="Ank"/>
    <property type="match status" value="2"/>
</dbReference>
<feature type="region of interest" description="Disordered" evidence="3">
    <location>
        <begin position="1"/>
        <end position="24"/>
    </location>
</feature>
<dbReference type="InterPro" id="IPR036770">
    <property type="entry name" value="Ankyrin_rpt-contain_sf"/>
</dbReference>
<dbReference type="SUPFAM" id="SSF53167">
    <property type="entry name" value="Purine and uridine phosphorylases"/>
    <property type="match status" value="1"/>
</dbReference>
<reference evidence="6 7" key="1">
    <citation type="submission" date="2019-10" db="EMBL/GenBank/DDBJ databases">
        <authorList>
            <person name="Palmer J.M."/>
        </authorList>
    </citation>
    <scope>NUCLEOTIDE SEQUENCE [LARGE SCALE GENOMIC DNA]</scope>
    <source>
        <strain evidence="6 7">TWF694</strain>
    </source>
</reference>
<name>A0AAV9WVK6_9PEZI</name>
<evidence type="ECO:0000256" key="3">
    <source>
        <dbReference type="SAM" id="MobiDB-lite"/>
    </source>
</evidence>
<gene>
    <name evidence="6" type="ORF">TWF694_004577</name>
</gene>
<evidence type="ECO:0000256" key="2">
    <source>
        <dbReference type="PROSITE-ProRule" id="PRU00023"/>
    </source>
</evidence>
<keyword evidence="7" id="KW-1185">Reference proteome</keyword>
<feature type="repeat" description="ANK" evidence="2">
    <location>
        <begin position="945"/>
        <end position="977"/>
    </location>
</feature>
<evidence type="ECO:0000259" key="4">
    <source>
        <dbReference type="Pfam" id="PF22939"/>
    </source>
</evidence>
<evidence type="ECO:0000256" key="1">
    <source>
        <dbReference type="ARBA" id="ARBA00022737"/>
    </source>
</evidence>
<dbReference type="GO" id="GO:0003824">
    <property type="term" value="F:catalytic activity"/>
    <property type="evidence" value="ECO:0007669"/>
    <property type="project" value="InterPro"/>
</dbReference>
<dbReference type="EMBL" id="JAVHJO010000015">
    <property type="protein sequence ID" value="KAK6527593.1"/>
    <property type="molecule type" value="Genomic_DNA"/>
</dbReference>
<protein>
    <recommendedName>
        <fullName evidence="8">Nucleoside phosphorylase domain-containing protein</fullName>
    </recommendedName>
</protein>
<feature type="domain" description="Nephrocystin 3-like N-terminal" evidence="5">
    <location>
        <begin position="430"/>
        <end position="594"/>
    </location>
</feature>
<keyword evidence="2" id="KW-0040">ANK repeat</keyword>
<evidence type="ECO:0000313" key="6">
    <source>
        <dbReference type="EMBL" id="KAK6527593.1"/>
    </source>
</evidence>
<feature type="repeat" description="ANK" evidence="2">
    <location>
        <begin position="911"/>
        <end position="944"/>
    </location>
</feature>
<dbReference type="InterPro" id="IPR035994">
    <property type="entry name" value="Nucleoside_phosphorylase_sf"/>
</dbReference>
<evidence type="ECO:0000259" key="5">
    <source>
        <dbReference type="Pfam" id="PF24883"/>
    </source>
</evidence>
<feature type="repeat" description="ANK" evidence="2">
    <location>
        <begin position="1015"/>
        <end position="1047"/>
    </location>
</feature>
<dbReference type="SMART" id="SM00248">
    <property type="entry name" value="ANK"/>
    <property type="match status" value="17"/>
</dbReference>
<feature type="repeat" description="ANK" evidence="2">
    <location>
        <begin position="1118"/>
        <end position="1151"/>
    </location>
</feature>
<dbReference type="PROSITE" id="PS50088">
    <property type="entry name" value="ANK_REPEAT"/>
    <property type="match status" value="9"/>
</dbReference>
<dbReference type="Pfam" id="PF24883">
    <property type="entry name" value="NPHP3_N"/>
    <property type="match status" value="1"/>
</dbReference>
<keyword evidence="1" id="KW-0677">Repeat</keyword>
<feature type="domain" description="GPI inositol-deacylase winged helix" evidence="4">
    <location>
        <begin position="703"/>
        <end position="781"/>
    </location>
</feature>
<dbReference type="Pfam" id="PF13637">
    <property type="entry name" value="Ank_4"/>
    <property type="match status" value="1"/>
</dbReference>
<dbReference type="InterPro" id="IPR002110">
    <property type="entry name" value="Ankyrin_rpt"/>
</dbReference>
<dbReference type="Gene3D" id="1.25.40.20">
    <property type="entry name" value="Ankyrin repeat-containing domain"/>
    <property type="match status" value="5"/>
</dbReference>
<proteinExistence type="predicted"/>
<dbReference type="SUPFAM" id="SSF52540">
    <property type="entry name" value="P-loop containing nucleoside triphosphate hydrolases"/>
    <property type="match status" value="1"/>
</dbReference>
<feature type="repeat" description="ANK" evidence="2">
    <location>
        <begin position="1290"/>
        <end position="1314"/>
    </location>
</feature>
<feature type="repeat" description="ANK" evidence="2">
    <location>
        <begin position="1187"/>
        <end position="1211"/>
    </location>
</feature>
<dbReference type="PRINTS" id="PR01415">
    <property type="entry name" value="ANKYRIN"/>
</dbReference>
<dbReference type="Proteomes" id="UP001365542">
    <property type="component" value="Unassembled WGS sequence"/>
</dbReference>
<dbReference type="Pfam" id="PF12796">
    <property type="entry name" value="Ank_2"/>
    <property type="match status" value="4"/>
</dbReference>
<dbReference type="PROSITE" id="PS50297">
    <property type="entry name" value="ANK_REP_REGION"/>
    <property type="match status" value="8"/>
</dbReference>
<dbReference type="InterPro" id="IPR054471">
    <property type="entry name" value="GPIID_WHD"/>
</dbReference>
<dbReference type="Pfam" id="PF22939">
    <property type="entry name" value="WHD_GPIID"/>
    <property type="match status" value="1"/>
</dbReference>
<evidence type="ECO:0000313" key="7">
    <source>
        <dbReference type="Proteomes" id="UP001365542"/>
    </source>
</evidence>
<dbReference type="Gene3D" id="3.40.50.1580">
    <property type="entry name" value="Nucleoside phosphorylase domain"/>
    <property type="match status" value="1"/>
</dbReference>
<feature type="repeat" description="ANK" evidence="2">
    <location>
        <begin position="1324"/>
        <end position="1356"/>
    </location>
</feature>
<evidence type="ECO:0008006" key="8">
    <source>
        <dbReference type="Google" id="ProtNLM"/>
    </source>
</evidence>
<sequence length="1471" mass="162939">MLESNKNASGKESVSSGDQRRKENDSVRQIIFTHSDYTVGWICALSKEQTAATAMLDHRHNALSKPPNDPNAYTVGSIGKHNIVIACLPEGEVGNNSAANVVAWVASTFPSIKFGLMVGIGGGIPPKVRLGDVVVSTPVGKYSGVIQWDFGKTGDGGKFERVGSLNNPPTSLRTAITKLKTAHELEGSKIPIYLDELKQKYPKLAPRYTWSESLKDPLDTPENSSGSLSIWKNIFFIFWNAALFILGHHLNLWAGLTLLWATNTTKTASSGARTKPREPHIHYGLIASGNQVIKDATFRDKLDEDLGGRVLCVEMEAAGLMNNFQCIVIRGICDYADEHKNKDWQEYVAAIAAAFAKELLEYVQSSDVDGERPVKDILGPILTTVFSIDKTIEIVKSKLNTAEDLKILNWLTPVNQGSQHSDYLRRREVGTGQWLLNSAEFKSWVSTDRQTLFCTGIPGAGKTILTAILVDDLENRFQDDPMIGIGYIYCNFQQQDEHQAENLLTSLLKQLIQGQSSLPGVVETLYNRHKKGTRPQLNEIMETLKSVVNLYSRVFIVVDALDECQPSHNCRWRFLSEIFSLQAKYNVNIFATSRHVPEIQEKFNGSTLLEVRASTDDVRRYLDGRMHELATCVRSNPELQEEIKTKIVKAVDGMFLLAQLHFSSLLKERSRKAIRKVLDKLPSGSEAYSETYSAAMARIEGQLEAKDLAKRVLLWIACAKRRLTTTELQHALAVEVGEKELDEENIINIQDLVSICAGLVIVDKESNIIRLIHYTTQEYFEHTQKHWFPHAETEITKVCVTYLSFQDFGTHVCSSTEFEKRLGSHILYDYATQNWGYHAYAASTEANLLILSFLENKANISGCGYAMASRSISSYGPKNMTAGHLTAYFGLEEITASLLKKGYYLDVKDSFKRTPLSWAAERGHKGVVILLLSQDGVDIESKDFRGRTPLALAVASGHEAVARLLLDKGAYQDCKSRANWTPLFEAASNGYESLTKLLLERGADPNFSTPSFPYGLTNPLILAARSGHEAIVKLLLDNGANPEFKGSRAPLSFAAEKGYDGIVKMILEKGGIDVDSKDSRSTQTQTPLWYAAKEGHDMVVRLLLATNKVDPDFKDAAFNRTPLSYAAGNGHSKIVKQLLENGGVDVNSKDRDNKTPLWYAAKNGHEIVVKLLLAMEKVDPEPKDSIDERTPLSYAAENGHEDVVRLLFATGRVELDSKGSTWEWTPLFYAAKKGHDAVVKLLLATGKVDPNFENESGKTPLMCAIENSNRVVVKLLLATGRIDLNCGDELGNTPLSYAAREGSKAITKLLLATGKIDINRKNKNGYTSLQHAVWYGRERVVRLLLESGAEPDPKDYMGRTPLLHVVKSYSRSKMHAKIFELLLATEGVDPDTKDNTGRTPLSYAAEAGHEVAVKTLVETARVDLDSRDNSGRTPLSYAAKGYHTGVIEILLTPTKVDADAKDDAGRHCCML</sequence>
<dbReference type="Gene3D" id="3.40.50.300">
    <property type="entry name" value="P-loop containing nucleotide triphosphate hydrolases"/>
    <property type="match status" value="1"/>
</dbReference>
<dbReference type="PANTHER" id="PTHR24184">
    <property type="entry name" value="SI:CH211-189E2.2"/>
    <property type="match status" value="1"/>
</dbReference>